<feature type="region of interest" description="Disordered" evidence="12">
    <location>
        <begin position="494"/>
        <end position="523"/>
    </location>
</feature>
<accession>A0AAD2CQ43</accession>
<evidence type="ECO:0000256" key="7">
    <source>
        <dbReference type="ARBA" id="ARBA00022989"/>
    </source>
</evidence>
<feature type="transmembrane region" description="Helical" evidence="13">
    <location>
        <begin position="421"/>
        <end position="444"/>
    </location>
</feature>
<evidence type="ECO:0000256" key="5">
    <source>
        <dbReference type="ARBA" id="ARBA00022475"/>
    </source>
</evidence>
<dbReference type="Proteomes" id="UP001295423">
    <property type="component" value="Unassembled WGS sequence"/>
</dbReference>
<dbReference type="GO" id="GO:0005886">
    <property type="term" value="C:plasma membrane"/>
    <property type="evidence" value="ECO:0007669"/>
    <property type="project" value="UniProtKB-SubCell"/>
</dbReference>
<dbReference type="GO" id="GO:0015098">
    <property type="term" value="F:molybdate ion transmembrane transporter activity"/>
    <property type="evidence" value="ECO:0007669"/>
    <property type="project" value="InterPro"/>
</dbReference>
<evidence type="ECO:0000256" key="3">
    <source>
        <dbReference type="ARBA" id="ARBA00021242"/>
    </source>
</evidence>
<proteinExistence type="predicted"/>
<feature type="transmembrane region" description="Helical" evidence="13">
    <location>
        <begin position="106"/>
        <end position="126"/>
    </location>
</feature>
<keyword evidence="6 13" id="KW-0812">Transmembrane</keyword>
<dbReference type="PANTHER" id="PTHR23516">
    <property type="entry name" value="SAM (S-ADENOSYL METHIONINE) TRANSPORTER"/>
    <property type="match status" value="1"/>
</dbReference>
<feature type="transmembrane region" description="Helical" evidence="13">
    <location>
        <begin position="385"/>
        <end position="409"/>
    </location>
</feature>
<dbReference type="Gene3D" id="1.20.1250.20">
    <property type="entry name" value="MFS general substrate transporter like domains"/>
    <property type="match status" value="2"/>
</dbReference>
<evidence type="ECO:0000256" key="11">
    <source>
        <dbReference type="ARBA" id="ARBA00032555"/>
    </source>
</evidence>
<feature type="compositionally biased region" description="Basic and acidic residues" evidence="12">
    <location>
        <begin position="497"/>
        <end position="509"/>
    </location>
</feature>
<evidence type="ECO:0000256" key="1">
    <source>
        <dbReference type="ARBA" id="ARBA00003019"/>
    </source>
</evidence>
<keyword evidence="7 13" id="KW-1133">Transmembrane helix</keyword>
<dbReference type="SUPFAM" id="SSF103473">
    <property type="entry name" value="MFS general substrate transporter"/>
    <property type="match status" value="1"/>
</dbReference>
<evidence type="ECO:0000256" key="2">
    <source>
        <dbReference type="ARBA" id="ARBA00004651"/>
    </source>
</evidence>
<feature type="compositionally biased region" description="Basic residues" evidence="12">
    <location>
        <begin position="510"/>
        <end position="519"/>
    </location>
</feature>
<reference evidence="14" key="1">
    <citation type="submission" date="2023-08" db="EMBL/GenBank/DDBJ databases">
        <authorList>
            <person name="Audoor S."/>
            <person name="Bilcke G."/>
        </authorList>
    </citation>
    <scope>NUCLEOTIDE SEQUENCE</scope>
</reference>
<keyword evidence="4" id="KW-0813">Transport</keyword>
<evidence type="ECO:0000256" key="12">
    <source>
        <dbReference type="SAM" id="MobiDB-lite"/>
    </source>
</evidence>
<dbReference type="EMBL" id="CAKOGP040000779">
    <property type="protein sequence ID" value="CAJ1938880.1"/>
    <property type="molecule type" value="Genomic_DNA"/>
</dbReference>
<dbReference type="AlphaFoldDB" id="A0AAD2CQ43"/>
<evidence type="ECO:0000256" key="10">
    <source>
        <dbReference type="ARBA" id="ARBA00030646"/>
    </source>
</evidence>
<dbReference type="GO" id="GO:0006811">
    <property type="term" value="P:monoatomic ion transport"/>
    <property type="evidence" value="ECO:0007669"/>
    <property type="project" value="UniProtKB-KW"/>
</dbReference>
<feature type="transmembrane region" description="Helical" evidence="13">
    <location>
        <begin position="232"/>
        <end position="248"/>
    </location>
</feature>
<protein>
    <recommendedName>
        <fullName evidence="3">Molybdate-anion transporter</fullName>
    </recommendedName>
    <alternativeName>
        <fullName evidence="10">Major facilitator superfamily domain-containing protein 5</fullName>
    </alternativeName>
    <alternativeName>
        <fullName evidence="11">Molybdate transporter 2 homolog</fullName>
    </alternativeName>
</protein>
<evidence type="ECO:0000256" key="6">
    <source>
        <dbReference type="ARBA" id="ARBA00022692"/>
    </source>
</evidence>
<keyword evidence="8" id="KW-0406">Ion transport</keyword>
<keyword evidence="5" id="KW-1003">Cell membrane</keyword>
<feature type="transmembrane region" description="Helical" evidence="13">
    <location>
        <begin position="133"/>
        <end position="156"/>
    </location>
</feature>
<gene>
    <name evidence="14" type="ORF">CYCCA115_LOCUS6314</name>
</gene>
<dbReference type="InterPro" id="IPR036259">
    <property type="entry name" value="MFS_trans_sf"/>
</dbReference>
<feature type="transmembrane region" description="Helical" evidence="13">
    <location>
        <begin position="22"/>
        <end position="46"/>
    </location>
</feature>
<feature type="transmembrane region" description="Helical" evidence="13">
    <location>
        <begin position="323"/>
        <end position="342"/>
    </location>
</feature>
<feature type="transmembrane region" description="Helical" evidence="13">
    <location>
        <begin position="450"/>
        <end position="467"/>
    </location>
</feature>
<evidence type="ECO:0000313" key="15">
    <source>
        <dbReference type="Proteomes" id="UP001295423"/>
    </source>
</evidence>
<evidence type="ECO:0000256" key="4">
    <source>
        <dbReference type="ARBA" id="ARBA00022448"/>
    </source>
</evidence>
<comment type="caution">
    <text evidence="14">The sequence shown here is derived from an EMBL/GenBank/DDBJ whole genome shotgun (WGS) entry which is preliminary data.</text>
</comment>
<sequence>MISFDITGLWSVEDPDALFQSVLFFLGSAAFAFQLPDLTQWALRWTGKSNKRKRSRPVSIDKLETKFLSVFWLLRTSFWMSGPYFYSACASKMQNGNPLSVSTISQIALVGYISTPILGPLAGDFLSRKGPKVGSIIAAIFYGIGGLSLCSNSLPIMFLGRAFGGFGSSLMSSAPEAWLVAEAKRKDKDASVVWLRAIFGRAFQFDPILAILAGKLAGVFASYRGPTGPFEAQPLILGAAIGMILLLWNGPSIQNDTETTKQEKDRETLKSVFKSEVMTNSNVFLVGCIQMLFESAMNIFVLLWPPTMNAAIKAVYGETKTPFGSIFSCMMCSCLVGGLFFGEVSRVFGFNVSMISLMLCATLSMCLAAYSVATFDPEGNGTQHLIQLTTAFLIFEGCVGAYFPSIGILRCNHYGNGNLQLLLTLFQFPTNAIVAVVFVCLQSLGNTRALFLTCALLGLGTLSMLILRFDKDKRKRKQAVDKLKAAVKTTMHSFNSDAEKAKGEPEARPMHRKRHSRRPSLHEIGQDGLVNRASFTMPL</sequence>
<comment type="subcellular location">
    <subcellularLocation>
        <location evidence="2">Cell membrane</location>
        <topology evidence="2">Multi-pass membrane protein</topology>
    </subcellularLocation>
</comment>
<keyword evidence="15" id="KW-1185">Reference proteome</keyword>
<dbReference type="Pfam" id="PF05631">
    <property type="entry name" value="MFS_5"/>
    <property type="match status" value="1"/>
</dbReference>
<evidence type="ECO:0000313" key="14">
    <source>
        <dbReference type="EMBL" id="CAJ1938880.1"/>
    </source>
</evidence>
<feature type="transmembrane region" description="Helical" evidence="13">
    <location>
        <begin position="283"/>
        <end position="303"/>
    </location>
</feature>
<evidence type="ECO:0000256" key="9">
    <source>
        <dbReference type="ARBA" id="ARBA00023136"/>
    </source>
</evidence>
<feature type="transmembrane region" description="Helical" evidence="13">
    <location>
        <begin position="193"/>
        <end position="212"/>
    </location>
</feature>
<feature type="transmembrane region" description="Helical" evidence="13">
    <location>
        <begin position="354"/>
        <end position="373"/>
    </location>
</feature>
<dbReference type="InterPro" id="IPR008509">
    <property type="entry name" value="MOT2/MFSD5"/>
</dbReference>
<dbReference type="PANTHER" id="PTHR23516:SF1">
    <property type="entry name" value="MOLYBDATE-ANION TRANSPORTER"/>
    <property type="match status" value="1"/>
</dbReference>
<organism evidence="14 15">
    <name type="scientific">Cylindrotheca closterium</name>
    <dbReference type="NCBI Taxonomy" id="2856"/>
    <lineage>
        <taxon>Eukaryota</taxon>
        <taxon>Sar</taxon>
        <taxon>Stramenopiles</taxon>
        <taxon>Ochrophyta</taxon>
        <taxon>Bacillariophyta</taxon>
        <taxon>Bacillariophyceae</taxon>
        <taxon>Bacillariophycidae</taxon>
        <taxon>Bacillariales</taxon>
        <taxon>Bacillariaceae</taxon>
        <taxon>Cylindrotheca</taxon>
    </lineage>
</organism>
<comment type="function">
    <text evidence="1">Mediates high-affinity intracellular uptake of the rare oligo-element molybdenum.</text>
</comment>
<evidence type="ECO:0000256" key="8">
    <source>
        <dbReference type="ARBA" id="ARBA00023065"/>
    </source>
</evidence>
<evidence type="ECO:0000256" key="13">
    <source>
        <dbReference type="SAM" id="Phobius"/>
    </source>
</evidence>
<name>A0AAD2CQ43_9STRA</name>
<keyword evidence="9 13" id="KW-0472">Membrane</keyword>